<dbReference type="EMBL" id="PFEK01000029">
    <property type="protein sequence ID" value="PJE67597.1"/>
    <property type="molecule type" value="Genomic_DNA"/>
</dbReference>
<dbReference type="PANTHER" id="PTHR43771:SF1">
    <property type="entry name" value="PHOSPHOMANNOMUTASE"/>
    <property type="match status" value="1"/>
</dbReference>
<dbReference type="Gene3D" id="3.30.310.50">
    <property type="entry name" value="Alpha-D-phosphohexomutase, C-terminal domain"/>
    <property type="match status" value="1"/>
</dbReference>
<protein>
    <recommendedName>
        <fullName evidence="12">Phosphoglucosamine mutase</fullName>
    </recommendedName>
</protein>
<feature type="domain" description="Alpha-D-phosphohexomutase alpha/beta/alpha" evidence="9">
    <location>
        <begin position="255"/>
        <end position="355"/>
    </location>
</feature>
<sequence length="440" mass="49326">MRLFGTSGIRGSPETLFTNQFCFDIGRTFAKFLDNHGQSGPVAVGMDPRQSSQRIKEYFCSGLIYEKRKVFDEGIVPIPAMNWILVSAPFSGSAMITGSHVKRDLNGIKFFVLKEEILKVHEKEIEKIYQELKEKVSAPSEVSEIEIEEKAKIDYQEMLSKLANLPYPLWKVVLDTGNGVQTEVMFEVLQKLEIETVKINSDLNLAILTRDTETEGAFGELQKKVLSEKADFGLGFDADGDRVIFVDEKGNFIPGDYSGALIAKESPGEAVVTPINTSQVVEYVGKKVLRTKVGSPYVVEAMKKHDVSFGFEANGGGISSEIMMSRDGGSMTIKILNLMKKTGKSLGQLVSELPKFYIYRTKIDCPWEKDEKVLEKVKKVYKGIKTEEIDGLKIWLNNSTWILFRASQNAPEFRVFAEAKDEKEARKLGEDGIELVKEII</sequence>
<evidence type="ECO:0000256" key="3">
    <source>
        <dbReference type="ARBA" id="ARBA00022553"/>
    </source>
</evidence>
<dbReference type="GO" id="GO:0005975">
    <property type="term" value="P:carbohydrate metabolic process"/>
    <property type="evidence" value="ECO:0007669"/>
    <property type="project" value="InterPro"/>
</dbReference>
<name>A0A2M8L3Z2_9BACT</name>
<evidence type="ECO:0000259" key="8">
    <source>
        <dbReference type="Pfam" id="PF02879"/>
    </source>
</evidence>
<evidence type="ECO:0000256" key="1">
    <source>
        <dbReference type="ARBA" id="ARBA00001946"/>
    </source>
</evidence>
<dbReference type="GO" id="GO:0016868">
    <property type="term" value="F:intramolecular phosphotransferase activity"/>
    <property type="evidence" value="ECO:0007669"/>
    <property type="project" value="InterPro"/>
</dbReference>
<organism evidence="10 11">
    <name type="scientific">Candidatus Shapirobacteria bacterium CG10_big_fil_rev_8_21_14_0_10_40_9</name>
    <dbReference type="NCBI Taxonomy" id="1974888"/>
    <lineage>
        <taxon>Bacteria</taxon>
        <taxon>Candidatus Shapironibacteriota</taxon>
    </lineage>
</organism>
<comment type="cofactor">
    <cofactor evidence="1">
        <name>Mg(2+)</name>
        <dbReference type="ChEBI" id="CHEBI:18420"/>
    </cofactor>
</comment>
<dbReference type="PANTHER" id="PTHR43771">
    <property type="entry name" value="PHOSPHOMANNOMUTASE"/>
    <property type="match status" value="1"/>
</dbReference>
<evidence type="ECO:0000256" key="4">
    <source>
        <dbReference type="ARBA" id="ARBA00022723"/>
    </source>
</evidence>
<evidence type="ECO:0000256" key="5">
    <source>
        <dbReference type="ARBA" id="ARBA00022842"/>
    </source>
</evidence>
<keyword evidence="4" id="KW-0479">Metal-binding</keyword>
<evidence type="ECO:0000259" key="9">
    <source>
        <dbReference type="Pfam" id="PF02880"/>
    </source>
</evidence>
<keyword evidence="3" id="KW-0597">Phosphoprotein</keyword>
<proteinExistence type="inferred from homology"/>
<keyword evidence="5" id="KW-0460">Magnesium</keyword>
<dbReference type="InterPro" id="IPR005844">
    <property type="entry name" value="A-D-PHexomutase_a/b/a-I"/>
</dbReference>
<dbReference type="Gene3D" id="3.40.120.10">
    <property type="entry name" value="Alpha-D-Glucose-1,6-Bisphosphate, subunit A, domain 3"/>
    <property type="match status" value="3"/>
</dbReference>
<dbReference type="InterPro" id="IPR005845">
    <property type="entry name" value="A-D-PHexomutase_a/b/a-II"/>
</dbReference>
<gene>
    <name evidence="10" type="ORF">COU95_01510</name>
</gene>
<dbReference type="Proteomes" id="UP000231474">
    <property type="component" value="Unassembled WGS sequence"/>
</dbReference>
<reference evidence="11" key="1">
    <citation type="submission" date="2017-09" db="EMBL/GenBank/DDBJ databases">
        <title>Depth-based differentiation of microbial function through sediment-hosted aquifers and enrichment of novel symbionts in the deep terrestrial subsurface.</title>
        <authorList>
            <person name="Probst A.J."/>
            <person name="Ladd B."/>
            <person name="Jarett J.K."/>
            <person name="Geller-Mcgrath D.E."/>
            <person name="Sieber C.M.K."/>
            <person name="Emerson J.B."/>
            <person name="Anantharaman K."/>
            <person name="Thomas B.C."/>
            <person name="Malmstrom R."/>
            <person name="Stieglmeier M."/>
            <person name="Klingl A."/>
            <person name="Woyke T."/>
            <person name="Ryan C.M."/>
            <person name="Banfield J.F."/>
        </authorList>
    </citation>
    <scope>NUCLEOTIDE SEQUENCE [LARGE SCALE GENOMIC DNA]</scope>
</reference>
<dbReference type="InterPro" id="IPR036900">
    <property type="entry name" value="A-D-PHexomutase_C_sf"/>
</dbReference>
<accession>A0A2M8L3Z2</accession>
<dbReference type="SUPFAM" id="SSF53738">
    <property type="entry name" value="Phosphoglucomutase, first 3 domains"/>
    <property type="match status" value="3"/>
</dbReference>
<evidence type="ECO:0000313" key="10">
    <source>
        <dbReference type="EMBL" id="PJE67597.1"/>
    </source>
</evidence>
<comment type="caution">
    <text evidence="10">The sequence shown here is derived from an EMBL/GenBank/DDBJ whole genome shotgun (WGS) entry which is preliminary data.</text>
</comment>
<comment type="similarity">
    <text evidence="2">Belongs to the phosphohexose mutase family.</text>
</comment>
<dbReference type="Pfam" id="PF02879">
    <property type="entry name" value="PGM_PMM_II"/>
    <property type="match status" value="1"/>
</dbReference>
<evidence type="ECO:0000256" key="2">
    <source>
        <dbReference type="ARBA" id="ARBA00010231"/>
    </source>
</evidence>
<feature type="domain" description="Alpha-D-phosphohexomutase alpha/beta/alpha" evidence="7">
    <location>
        <begin position="2"/>
        <end position="134"/>
    </location>
</feature>
<dbReference type="AlphaFoldDB" id="A0A2M8L3Z2"/>
<dbReference type="InterPro" id="IPR016055">
    <property type="entry name" value="A-D-PHexomutase_a/b/a-I/II/III"/>
</dbReference>
<dbReference type="SUPFAM" id="SSF55957">
    <property type="entry name" value="Phosphoglucomutase, C-terminal domain"/>
    <property type="match status" value="1"/>
</dbReference>
<dbReference type="Pfam" id="PF02878">
    <property type="entry name" value="PGM_PMM_I"/>
    <property type="match status" value="1"/>
</dbReference>
<evidence type="ECO:0000256" key="6">
    <source>
        <dbReference type="ARBA" id="ARBA00023235"/>
    </source>
</evidence>
<evidence type="ECO:0008006" key="12">
    <source>
        <dbReference type="Google" id="ProtNLM"/>
    </source>
</evidence>
<dbReference type="Pfam" id="PF02880">
    <property type="entry name" value="PGM_PMM_III"/>
    <property type="match status" value="1"/>
</dbReference>
<evidence type="ECO:0000313" key="11">
    <source>
        <dbReference type="Proteomes" id="UP000231474"/>
    </source>
</evidence>
<evidence type="ECO:0000259" key="7">
    <source>
        <dbReference type="Pfam" id="PF02878"/>
    </source>
</evidence>
<dbReference type="GO" id="GO:0046872">
    <property type="term" value="F:metal ion binding"/>
    <property type="evidence" value="ECO:0007669"/>
    <property type="project" value="UniProtKB-KW"/>
</dbReference>
<feature type="domain" description="Alpha-D-phosphohexomutase alpha/beta/alpha" evidence="8">
    <location>
        <begin position="171"/>
        <end position="250"/>
    </location>
</feature>
<keyword evidence="6" id="KW-0413">Isomerase</keyword>
<dbReference type="InterPro" id="IPR005846">
    <property type="entry name" value="A-D-PHexomutase_a/b/a-III"/>
</dbReference>